<sequence length="168" mass="18849">MSKGYVGSLIKTGEPTDEPRDKVQSPATLTKFVELISKKQAVPVGSSTQAEYIAYEDTVREAIFLAKLARDIGLRPFTHDSDEPAKNPENAVPIYTDSDNAIILAGQKGYRRATRHYDIKWHIIRHAIEMQWVKLVIIPSTMNVADGLTKPLEKDAFNAFKDMLKSMD</sequence>
<dbReference type="EMBL" id="MDYL01000020">
    <property type="protein sequence ID" value="OQD72617.1"/>
    <property type="molecule type" value="Genomic_DNA"/>
</dbReference>
<dbReference type="CDD" id="cd09272">
    <property type="entry name" value="RNase_HI_RT_Ty1"/>
    <property type="match status" value="1"/>
</dbReference>
<reference evidence="3" key="1">
    <citation type="journal article" date="2017" name="Nat. Microbiol.">
        <title>Global analysis of biosynthetic gene clusters reveals vast potential of secondary metabolite production in Penicillium species.</title>
        <authorList>
            <person name="Nielsen J.C."/>
            <person name="Grijseels S."/>
            <person name="Prigent S."/>
            <person name="Ji B."/>
            <person name="Dainat J."/>
            <person name="Nielsen K.F."/>
            <person name="Frisvad J.C."/>
            <person name="Workman M."/>
            <person name="Nielsen J."/>
        </authorList>
    </citation>
    <scope>NUCLEOTIDE SEQUENCE [LARGE SCALE GENOMIC DNA]</scope>
    <source>
        <strain evidence="3">IBT 11843</strain>
    </source>
</reference>
<accession>A0A1V6P771</accession>
<keyword evidence="3" id="KW-1185">Reference proteome</keyword>
<evidence type="ECO:0000256" key="1">
    <source>
        <dbReference type="SAM" id="MobiDB-lite"/>
    </source>
</evidence>
<dbReference type="OrthoDB" id="4362974at2759"/>
<organism evidence="2 3">
    <name type="scientific">Penicillium decumbens</name>
    <dbReference type="NCBI Taxonomy" id="69771"/>
    <lineage>
        <taxon>Eukaryota</taxon>
        <taxon>Fungi</taxon>
        <taxon>Dikarya</taxon>
        <taxon>Ascomycota</taxon>
        <taxon>Pezizomycotina</taxon>
        <taxon>Eurotiomycetes</taxon>
        <taxon>Eurotiomycetidae</taxon>
        <taxon>Eurotiales</taxon>
        <taxon>Aspergillaceae</taxon>
        <taxon>Penicillium</taxon>
    </lineage>
</organism>
<evidence type="ECO:0000313" key="2">
    <source>
        <dbReference type="EMBL" id="OQD72617.1"/>
    </source>
</evidence>
<evidence type="ECO:0000313" key="3">
    <source>
        <dbReference type="Proteomes" id="UP000191522"/>
    </source>
</evidence>
<feature type="non-terminal residue" evidence="2">
    <location>
        <position position="168"/>
    </location>
</feature>
<proteinExistence type="predicted"/>
<dbReference type="STRING" id="69771.A0A1V6P771"/>
<dbReference type="Proteomes" id="UP000191522">
    <property type="component" value="Unassembled WGS sequence"/>
</dbReference>
<protein>
    <recommendedName>
        <fullName evidence="4">RNase H type-1 domain-containing protein</fullName>
    </recommendedName>
</protein>
<evidence type="ECO:0008006" key="4">
    <source>
        <dbReference type="Google" id="ProtNLM"/>
    </source>
</evidence>
<dbReference type="OMA" id="TAMSWIS"/>
<feature type="region of interest" description="Disordered" evidence="1">
    <location>
        <begin position="1"/>
        <end position="24"/>
    </location>
</feature>
<dbReference type="AlphaFoldDB" id="A0A1V6P771"/>
<gene>
    <name evidence="2" type="ORF">PENDEC_c020G00203</name>
</gene>
<name>A0A1V6P771_PENDC</name>
<comment type="caution">
    <text evidence="2">The sequence shown here is derived from an EMBL/GenBank/DDBJ whole genome shotgun (WGS) entry which is preliminary data.</text>
</comment>